<keyword evidence="5" id="KW-1185">Reference proteome</keyword>
<evidence type="ECO:0000256" key="2">
    <source>
        <dbReference type="ARBA" id="ARBA00023033"/>
    </source>
</evidence>
<dbReference type="PANTHER" id="PTHR13789">
    <property type="entry name" value="MONOOXYGENASE"/>
    <property type="match status" value="1"/>
</dbReference>
<dbReference type="Pfam" id="PF01494">
    <property type="entry name" value="FAD_binding_3"/>
    <property type="match status" value="1"/>
</dbReference>
<dbReference type="Gene3D" id="3.30.9.10">
    <property type="entry name" value="D-Amino Acid Oxidase, subunit A, domain 2"/>
    <property type="match status" value="1"/>
</dbReference>
<proteinExistence type="predicted"/>
<dbReference type="PANTHER" id="PTHR13789:SF309">
    <property type="entry name" value="PUTATIVE (AFU_ORTHOLOGUE AFUA_6G14510)-RELATED"/>
    <property type="match status" value="1"/>
</dbReference>
<evidence type="ECO:0000313" key="5">
    <source>
        <dbReference type="Proteomes" id="UP000003111"/>
    </source>
</evidence>
<dbReference type="HOGENOM" id="CLU_009665_19_5_11"/>
<dbReference type="EMBL" id="ACLF03000002">
    <property type="protein sequence ID" value="EFQ84390.1"/>
    <property type="molecule type" value="Genomic_DNA"/>
</dbReference>
<evidence type="ECO:0000313" key="4">
    <source>
        <dbReference type="EMBL" id="EFQ84390.1"/>
    </source>
</evidence>
<keyword evidence="1" id="KW-0560">Oxidoreductase</keyword>
<comment type="caution">
    <text evidence="4">The sequence shown here is derived from an EMBL/GenBank/DDBJ whole genome shotgun (WGS) entry which is preliminary data.</text>
</comment>
<gene>
    <name evidence="4" type="ORF">HMPREF0063_10242</name>
</gene>
<sequence length="366" mass="38706">MGAGIGGLATSISLAQQGLDVTLVERRETVEALGSGITLIGPSLRALAALGLHDECLRRGYGFSNFDTFALDGSVASSFEIPSPVGTDQPGMLGMMRPALHSVLLDHALGLGVPIRTSAEPVSLHQVDAAVSVDFADGSRGEFDLVVGADGVRSTVRTLVFGDLPTTFRGQGCIRAVLPRPPGVSGEVQYHPAGDVFLGFTPTSDTSMYLYCSIPVPSDYRPTQEQIVDLLLEKTAPFGGLVADVRPDIGDPSLVNFASFETVLVPEPWHRGGAVLLGDAAHCPTPQLAAGAAMCLEDAVVLGEELGRSHSVEDALAAYSARRYDRCRFVVDTACQLSHWQTHPNTPGAEHERVTAEAFGRLAEPY</sequence>
<keyword evidence="2" id="KW-0503">Monooxygenase</keyword>
<accession>E2S885</accession>
<dbReference type="InterPro" id="IPR050493">
    <property type="entry name" value="FAD-dep_Monooxygenase_BioMet"/>
</dbReference>
<feature type="domain" description="FAD-binding" evidence="3">
    <location>
        <begin position="2"/>
        <end position="333"/>
    </location>
</feature>
<dbReference type="GO" id="GO:0004497">
    <property type="term" value="F:monooxygenase activity"/>
    <property type="evidence" value="ECO:0007669"/>
    <property type="project" value="UniProtKB-KW"/>
</dbReference>
<dbReference type="PRINTS" id="PR00420">
    <property type="entry name" value="RNGMNOXGNASE"/>
</dbReference>
<dbReference type="InterPro" id="IPR036188">
    <property type="entry name" value="FAD/NAD-bd_sf"/>
</dbReference>
<dbReference type="Gene3D" id="3.50.50.60">
    <property type="entry name" value="FAD/NAD(P)-binding domain"/>
    <property type="match status" value="1"/>
</dbReference>
<dbReference type="AlphaFoldDB" id="E2S885"/>
<dbReference type="STRING" id="585531.HMPREF0063_10242"/>
<evidence type="ECO:0000259" key="3">
    <source>
        <dbReference type="Pfam" id="PF01494"/>
    </source>
</evidence>
<dbReference type="GO" id="GO:0071949">
    <property type="term" value="F:FAD binding"/>
    <property type="evidence" value="ECO:0007669"/>
    <property type="project" value="InterPro"/>
</dbReference>
<dbReference type="InterPro" id="IPR002938">
    <property type="entry name" value="FAD-bd"/>
</dbReference>
<reference evidence="4" key="1">
    <citation type="submission" date="2010-08" db="EMBL/GenBank/DDBJ databases">
        <authorList>
            <person name="Muzny D."/>
            <person name="Qin X."/>
            <person name="Buhay C."/>
            <person name="Dugan-Rocha S."/>
            <person name="Ding Y."/>
            <person name="Chen G."/>
            <person name="Hawes A."/>
            <person name="Holder M."/>
            <person name="Jhangiani S."/>
            <person name="Johnson A."/>
            <person name="Khan Z."/>
            <person name="Li Z."/>
            <person name="Liu W."/>
            <person name="Liu X."/>
            <person name="Perez L."/>
            <person name="Shen H."/>
            <person name="Wang Q."/>
            <person name="Watt J."/>
            <person name="Xi L."/>
            <person name="Xin Y."/>
            <person name="Zhou J."/>
            <person name="Deng J."/>
            <person name="Jiang H."/>
            <person name="Liu Y."/>
            <person name="Qu J."/>
            <person name="Song X.-Z."/>
            <person name="Zhang L."/>
            <person name="Villasana D."/>
            <person name="Johnson A."/>
            <person name="Liu J."/>
            <person name="Liyanage D."/>
            <person name="Lorensuhewa L."/>
            <person name="Robinson T."/>
            <person name="Song A."/>
            <person name="Song B.-B."/>
            <person name="Dinh H."/>
            <person name="Thornton R."/>
            <person name="Coyle M."/>
            <person name="Francisco L."/>
            <person name="Jackson L."/>
            <person name="Javaid M."/>
            <person name="Korchina V."/>
            <person name="Kovar C."/>
            <person name="Mata R."/>
            <person name="Mathew T."/>
            <person name="Ngo R."/>
            <person name="Nguyen L."/>
            <person name="Nguyen N."/>
            <person name="Okwuonu G."/>
            <person name="Ongeri F."/>
            <person name="Pham C."/>
            <person name="Simmons D."/>
            <person name="Wilczek-Boney K."/>
            <person name="Hale W."/>
            <person name="Jakkamsetti A."/>
            <person name="Pham P."/>
            <person name="Ruth R."/>
            <person name="San Lucas F."/>
            <person name="Warren J."/>
            <person name="Zhang J."/>
            <person name="Zhao Z."/>
            <person name="Zhou C."/>
            <person name="Zhu D."/>
            <person name="Lee S."/>
            <person name="Bess C."/>
            <person name="Blankenburg K."/>
            <person name="Forbes L."/>
            <person name="Fu Q."/>
            <person name="Gubbala S."/>
            <person name="Hirani K."/>
            <person name="Jayaseelan J.C."/>
            <person name="Lara F."/>
            <person name="Munidasa M."/>
            <person name="Palculict T."/>
            <person name="Patil S."/>
            <person name="Pu L.-L."/>
            <person name="Saada N."/>
            <person name="Tang L."/>
            <person name="Weissenberger G."/>
            <person name="Zhu Y."/>
            <person name="Hemphill L."/>
            <person name="Shang Y."/>
            <person name="Youmans B."/>
            <person name="Ayvaz T."/>
            <person name="Ross M."/>
            <person name="Santibanez J."/>
            <person name="Aqrawi P."/>
            <person name="Gross S."/>
            <person name="Joshi V."/>
            <person name="Fowler G."/>
            <person name="Nazareth L."/>
            <person name="Reid J."/>
            <person name="Worley K."/>
            <person name="Petrosino J."/>
            <person name="Highlander S."/>
            <person name="Gibbs R."/>
        </authorList>
    </citation>
    <scope>NUCLEOTIDE SEQUENCE [LARGE SCALE GENOMIC DNA]</scope>
    <source>
        <strain evidence="4">DSM 15272</strain>
    </source>
</reference>
<evidence type="ECO:0000256" key="1">
    <source>
        <dbReference type="ARBA" id="ARBA00023002"/>
    </source>
</evidence>
<dbReference type="eggNOG" id="COG0654">
    <property type="taxonomic scope" value="Bacteria"/>
</dbReference>
<dbReference type="SUPFAM" id="SSF51905">
    <property type="entry name" value="FAD/NAD(P)-binding domain"/>
    <property type="match status" value="1"/>
</dbReference>
<name>E2S885_9ACTN</name>
<organism evidence="4 5">
    <name type="scientific">Aeromicrobium marinum DSM 15272</name>
    <dbReference type="NCBI Taxonomy" id="585531"/>
    <lineage>
        <taxon>Bacteria</taxon>
        <taxon>Bacillati</taxon>
        <taxon>Actinomycetota</taxon>
        <taxon>Actinomycetes</taxon>
        <taxon>Propionibacteriales</taxon>
        <taxon>Nocardioidaceae</taxon>
        <taxon>Aeromicrobium</taxon>
    </lineage>
</organism>
<dbReference type="Proteomes" id="UP000003111">
    <property type="component" value="Unassembled WGS sequence"/>
</dbReference>
<protein>
    <submittedName>
        <fullName evidence="4">FAD binding domain protein</fullName>
    </submittedName>
</protein>